<dbReference type="EMBL" id="CAJJDP010000091">
    <property type="protein sequence ID" value="CAD8188242.1"/>
    <property type="molecule type" value="Genomic_DNA"/>
</dbReference>
<evidence type="ECO:0000313" key="3">
    <source>
        <dbReference type="Proteomes" id="UP000683925"/>
    </source>
</evidence>
<sequence>MRKITQQRERNLLLAWFHVNSYISQSLFSTCLFCIVVLQIFVQIEFHISERTTAGYQIQSF</sequence>
<keyword evidence="1" id="KW-0812">Transmembrane</keyword>
<dbReference type="AlphaFoldDB" id="A0A8S1WHM5"/>
<feature type="transmembrane region" description="Helical" evidence="1">
    <location>
        <begin position="12"/>
        <end position="42"/>
    </location>
</feature>
<accession>A0A8S1WHM5</accession>
<dbReference type="Proteomes" id="UP000683925">
    <property type="component" value="Unassembled WGS sequence"/>
</dbReference>
<keyword evidence="3" id="KW-1185">Reference proteome</keyword>
<evidence type="ECO:0000313" key="2">
    <source>
        <dbReference type="EMBL" id="CAD8188242.1"/>
    </source>
</evidence>
<evidence type="ECO:0000256" key="1">
    <source>
        <dbReference type="SAM" id="Phobius"/>
    </source>
</evidence>
<reference evidence="2" key="1">
    <citation type="submission" date="2021-01" db="EMBL/GenBank/DDBJ databases">
        <authorList>
            <consortium name="Genoscope - CEA"/>
            <person name="William W."/>
        </authorList>
    </citation>
    <scope>NUCLEOTIDE SEQUENCE</scope>
</reference>
<keyword evidence="1" id="KW-1133">Transmembrane helix</keyword>
<protein>
    <submittedName>
        <fullName evidence="2">Uncharacterized protein</fullName>
    </submittedName>
</protein>
<keyword evidence="1" id="KW-0472">Membrane</keyword>
<organism evidence="2 3">
    <name type="scientific">Paramecium octaurelia</name>
    <dbReference type="NCBI Taxonomy" id="43137"/>
    <lineage>
        <taxon>Eukaryota</taxon>
        <taxon>Sar</taxon>
        <taxon>Alveolata</taxon>
        <taxon>Ciliophora</taxon>
        <taxon>Intramacronucleata</taxon>
        <taxon>Oligohymenophorea</taxon>
        <taxon>Peniculida</taxon>
        <taxon>Parameciidae</taxon>
        <taxon>Paramecium</taxon>
    </lineage>
</organism>
<proteinExistence type="predicted"/>
<comment type="caution">
    <text evidence="2">The sequence shown here is derived from an EMBL/GenBank/DDBJ whole genome shotgun (WGS) entry which is preliminary data.</text>
</comment>
<gene>
    <name evidence="2" type="ORF">POCTA_138.1.T0920105</name>
</gene>
<name>A0A8S1WHM5_PAROT</name>